<protein>
    <submittedName>
        <fullName evidence="2">Uncharacterized protein</fullName>
    </submittedName>
</protein>
<evidence type="ECO:0000313" key="3">
    <source>
        <dbReference type="Proteomes" id="UP000199648"/>
    </source>
</evidence>
<name>A0A1G5R3F4_9GAMM</name>
<organism evidence="2 3">
    <name type="scientific">Thiohalomonas denitrificans</name>
    <dbReference type="NCBI Taxonomy" id="415747"/>
    <lineage>
        <taxon>Bacteria</taxon>
        <taxon>Pseudomonadati</taxon>
        <taxon>Pseudomonadota</taxon>
        <taxon>Gammaproteobacteria</taxon>
        <taxon>Thiohalomonadales</taxon>
        <taxon>Thiohalomonadaceae</taxon>
        <taxon>Thiohalomonas</taxon>
    </lineage>
</organism>
<keyword evidence="1" id="KW-0472">Membrane</keyword>
<keyword evidence="3" id="KW-1185">Reference proteome</keyword>
<keyword evidence="1" id="KW-1133">Transmembrane helix</keyword>
<dbReference type="Proteomes" id="UP000199648">
    <property type="component" value="Unassembled WGS sequence"/>
</dbReference>
<dbReference type="EMBL" id="FMWD01000020">
    <property type="protein sequence ID" value="SCZ68350.1"/>
    <property type="molecule type" value="Genomic_DNA"/>
</dbReference>
<feature type="transmembrane region" description="Helical" evidence="1">
    <location>
        <begin position="24"/>
        <end position="46"/>
    </location>
</feature>
<evidence type="ECO:0000256" key="1">
    <source>
        <dbReference type="SAM" id="Phobius"/>
    </source>
</evidence>
<evidence type="ECO:0000313" key="2">
    <source>
        <dbReference type="EMBL" id="SCZ68350.1"/>
    </source>
</evidence>
<keyword evidence="1" id="KW-0812">Transmembrane</keyword>
<proteinExistence type="predicted"/>
<gene>
    <name evidence="2" type="ORF">SAMN03097708_03296</name>
</gene>
<sequence>MGTESPRGRASYRVRASDFRSPGWGGSFLITVAFSVTEIAAGARLLPGQSLRLPGLHRERHDMIDLGPDGDVLAHFIAVVAVGEAEDPSP</sequence>
<accession>A0A1G5R3F4</accession>
<reference evidence="2 3" key="1">
    <citation type="submission" date="2016-10" db="EMBL/GenBank/DDBJ databases">
        <authorList>
            <person name="de Groot N.N."/>
        </authorList>
    </citation>
    <scope>NUCLEOTIDE SEQUENCE [LARGE SCALE GENOMIC DNA]</scope>
    <source>
        <strain evidence="2 3">HLD2</strain>
    </source>
</reference>
<dbReference type="AlphaFoldDB" id="A0A1G5R3F4"/>